<feature type="transmembrane region" description="Helical" evidence="6">
    <location>
        <begin position="129"/>
        <end position="149"/>
    </location>
</feature>
<dbReference type="InterPro" id="IPR036259">
    <property type="entry name" value="MFS_trans_sf"/>
</dbReference>
<name>A0A8J3QE40_9ACTN</name>
<feature type="transmembrane region" description="Helical" evidence="6">
    <location>
        <begin position="321"/>
        <end position="343"/>
    </location>
</feature>
<dbReference type="GO" id="GO:0005886">
    <property type="term" value="C:plasma membrane"/>
    <property type="evidence" value="ECO:0007669"/>
    <property type="project" value="UniProtKB-SubCell"/>
</dbReference>
<dbReference type="Gene3D" id="1.20.1250.20">
    <property type="entry name" value="MFS general substrate transporter like domains"/>
    <property type="match status" value="1"/>
</dbReference>
<accession>A0A8J3QE40</accession>
<feature type="transmembrane region" description="Helical" evidence="6">
    <location>
        <begin position="63"/>
        <end position="88"/>
    </location>
</feature>
<dbReference type="PROSITE" id="PS50850">
    <property type="entry name" value="MFS"/>
    <property type="match status" value="1"/>
</dbReference>
<dbReference type="PANTHER" id="PTHR23513:SF11">
    <property type="entry name" value="STAPHYLOFERRIN A TRANSPORTER"/>
    <property type="match status" value="1"/>
</dbReference>
<dbReference type="InterPro" id="IPR020846">
    <property type="entry name" value="MFS_dom"/>
</dbReference>
<evidence type="ECO:0000313" key="9">
    <source>
        <dbReference type="Proteomes" id="UP000612899"/>
    </source>
</evidence>
<keyword evidence="3 6" id="KW-0812">Transmembrane</keyword>
<comment type="caution">
    <text evidence="8">The sequence shown here is derived from an EMBL/GenBank/DDBJ whole genome shotgun (WGS) entry which is preliminary data.</text>
</comment>
<protein>
    <submittedName>
        <fullName evidence="8">Putative drug antiporter protein</fullName>
    </submittedName>
</protein>
<dbReference type="GO" id="GO:0022857">
    <property type="term" value="F:transmembrane transporter activity"/>
    <property type="evidence" value="ECO:0007669"/>
    <property type="project" value="InterPro"/>
</dbReference>
<feature type="transmembrane region" description="Helical" evidence="6">
    <location>
        <begin position="260"/>
        <end position="280"/>
    </location>
</feature>
<dbReference type="CDD" id="cd06173">
    <property type="entry name" value="MFS_MefA_like"/>
    <property type="match status" value="1"/>
</dbReference>
<gene>
    <name evidence="8" type="ORF">Rhe02_71130</name>
</gene>
<dbReference type="EMBL" id="BONY01000060">
    <property type="protein sequence ID" value="GIH09046.1"/>
    <property type="molecule type" value="Genomic_DNA"/>
</dbReference>
<evidence type="ECO:0000256" key="2">
    <source>
        <dbReference type="ARBA" id="ARBA00022475"/>
    </source>
</evidence>
<evidence type="ECO:0000256" key="1">
    <source>
        <dbReference type="ARBA" id="ARBA00004651"/>
    </source>
</evidence>
<dbReference type="AlphaFoldDB" id="A0A8J3QE40"/>
<dbReference type="InterPro" id="IPR011701">
    <property type="entry name" value="MFS"/>
</dbReference>
<reference evidence="8" key="1">
    <citation type="submission" date="2021-01" db="EMBL/GenBank/DDBJ databases">
        <title>Whole genome shotgun sequence of Rhizocola hellebori NBRC 109834.</title>
        <authorList>
            <person name="Komaki H."/>
            <person name="Tamura T."/>
        </authorList>
    </citation>
    <scope>NUCLEOTIDE SEQUENCE</scope>
    <source>
        <strain evidence="8">NBRC 109834</strain>
    </source>
</reference>
<comment type="subcellular location">
    <subcellularLocation>
        <location evidence="1">Cell membrane</location>
        <topology evidence="1">Multi-pass membrane protein</topology>
    </subcellularLocation>
</comment>
<evidence type="ECO:0000256" key="3">
    <source>
        <dbReference type="ARBA" id="ARBA00022692"/>
    </source>
</evidence>
<dbReference type="Proteomes" id="UP000612899">
    <property type="component" value="Unassembled WGS sequence"/>
</dbReference>
<feature type="transmembrane region" description="Helical" evidence="6">
    <location>
        <begin position="230"/>
        <end position="253"/>
    </location>
</feature>
<organism evidence="8 9">
    <name type="scientific">Rhizocola hellebori</name>
    <dbReference type="NCBI Taxonomy" id="1392758"/>
    <lineage>
        <taxon>Bacteria</taxon>
        <taxon>Bacillati</taxon>
        <taxon>Actinomycetota</taxon>
        <taxon>Actinomycetes</taxon>
        <taxon>Micromonosporales</taxon>
        <taxon>Micromonosporaceae</taxon>
        <taxon>Rhizocola</taxon>
    </lineage>
</organism>
<evidence type="ECO:0000256" key="5">
    <source>
        <dbReference type="ARBA" id="ARBA00023136"/>
    </source>
</evidence>
<dbReference type="PANTHER" id="PTHR23513">
    <property type="entry name" value="INTEGRAL MEMBRANE EFFLUX PROTEIN-RELATED"/>
    <property type="match status" value="1"/>
</dbReference>
<feature type="transmembrane region" description="Helical" evidence="6">
    <location>
        <begin position="155"/>
        <end position="174"/>
    </location>
</feature>
<evidence type="ECO:0000259" key="7">
    <source>
        <dbReference type="PROSITE" id="PS50850"/>
    </source>
</evidence>
<feature type="transmembrane region" description="Helical" evidence="6">
    <location>
        <begin position="349"/>
        <end position="374"/>
    </location>
</feature>
<evidence type="ECO:0000256" key="4">
    <source>
        <dbReference type="ARBA" id="ARBA00022989"/>
    </source>
</evidence>
<keyword evidence="2" id="KW-1003">Cell membrane</keyword>
<feature type="domain" description="Major facilitator superfamily (MFS) profile" evidence="7">
    <location>
        <begin position="1"/>
        <end position="375"/>
    </location>
</feature>
<evidence type="ECO:0000256" key="6">
    <source>
        <dbReference type="SAM" id="Phobius"/>
    </source>
</evidence>
<dbReference type="Pfam" id="PF07690">
    <property type="entry name" value="MFS_1"/>
    <property type="match status" value="1"/>
</dbReference>
<keyword evidence="4 6" id="KW-1133">Transmembrane helix</keyword>
<dbReference type="SUPFAM" id="SSF103473">
    <property type="entry name" value="MFS general substrate transporter"/>
    <property type="match status" value="1"/>
</dbReference>
<sequence>MGSRMTLFAIPWLVLVTTGSPVQVGLVTAAETLTYVISGVLAAPLQDRLGDRVTSIGSDLGSVAALAAIALFGQTDFTLLMVLAAVLGTLRAQADRSKVTMLAPMMDVAGADYARVAAIRESVLRSSTLLGSALAGVVIVFFGAIGGIWIDAASFAVAAVLVKIVAAPPVAVAEEKPPYFAALSEGFAMFRHDRLLRAVTGMLFFTNLFNQASTVVFIPLWVLSNMDDPAALGAVATAYAVGIIAGSFVVAWLTPILKRYPMLVTGYLIGGAPRFLVLALSDNLTVVVVVWLVSGIAMSSLNPTVAAMVYHRTPKKMLARVGGIITAVAFGGVPLGGIIGGLLVESLGLVDAILIATAAYFMASLSPVFGYHLWREIDDSAPKQKQPWIGQVLAGLRITFRYVGGEWTLSVWRRGRWLGKHSVEAKMAVNALARLETEQVHAALNEVLHHDRSLAEAQVRKARQRIEAFGQYAADGGVSYPYSPLEPR</sequence>
<evidence type="ECO:0000313" key="8">
    <source>
        <dbReference type="EMBL" id="GIH09046.1"/>
    </source>
</evidence>
<proteinExistence type="predicted"/>
<keyword evidence="9" id="KW-1185">Reference proteome</keyword>
<keyword evidence="5 6" id="KW-0472">Membrane</keyword>
<feature type="transmembrane region" description="Helical" evidence="6">
    <location>
        <begin position="195"/>
        <end position="218"/>
    </location>
</feature>
<feature type="transmembrane region" description="Helical" evidence="6">
    <location>
        <begin position="286"/>
        <end position="309"/>
    </location>
</feature>